<accession>A0A4S8IR20</accession>
<feature type="region of interest" description="Disordered" evidence="2">
    <location>
        <begin position="540"/>
        <end position="595"/>
    </location>
</feature>
<dbReference type="CDD" id="cd21134">
    <property type="entry name" value="YTH"/>
    <property type="match status" value="1"/>
</dbReference>
<gene>
    <name evidence="4" type="ORF">C4D60_Mb06t27460</name>
</gene>
<dbReference type="Proteomes" id="UP000317650">
    <property type="component" value="Chromosome 6"/>
</dbReference>
<evidence type="ECO:0000259" key="3">
    <source>
        <dbReference type="PROSITE" id="PS50882"/>
    </source>
</evidence>
<dbReference type="InterPro" id="IPR045168">
    <property type="entry name" value="YTH_prot"/>
</dbReference>
<dbReference type="Gene3D" id="3.10.590.10">
    <property type="entry name" value="ph1033 like domains"/>
    <property type="match status" value="1"/>
</dbReference>
<dbReference type="EMBL" id="PYDT01000009">
    <property type="protein sequence ID" value="THU51098.1"/>
    <property type="molecule type" value="Genomic_DNA"/>
</dbReference>
<comment type="function">
    <text evidence="1">Specifically recognizes and binds N6-methyladenosine (m6A)-containing RNAs, and regulates mRNA stability. M6A is a modification present at internal sites of mRNAs and some non-coding RNAs and plays a role in mRNA stability and processing.</text>
</comment>
<dbReference type="GO" id="GO:1990247">
    <property type="term" value="F:N6-methyladenosine-containing RNA reader activity"/>
    <property type="evidence" value="ECO:0007669"/>
    <property type="project" value="UniProtKB-UniRule"/>
</dbReference>
<dbReference type="AlphaFoldDB" id="A0A4S8IR20"/>
<organism evidence="4 5">
    <name type="scientific">Musa balbisiana</name>
    <name type="common">Banana</name>
    <dbReference type="NCBI Taxonomy" id="52838"/>
    <lineage>
        <taxon>Eukaryota</taxon>
        <taxon>Viridiplantae</taxon>
        <taxon>Streptophyta</taxon>
        <taxon>Embryophyta</taxon>
        <taxon>Tracheophyta</taxon>
        <taxon>Spermatophyta</taxon>
        <taxon>Magnoliopsida</taxon>
        <taxon>Liliopsida</taxon>
        <taxon>Zingiberales</taxon>
        <taxon>Musaceae</taxon>
        <taxon>Musa</taxon>
    </lineage>
</organism>
<feature type="compositionally biased region" description="Polar residues" evidence="2">
    <location>
        <begin position="320"/>
        <end position="338"/>
    </location>
</feature>
<evidence type="ECO:0000313" key="4">
    <source>
        <dbReference type="EMBL" id="THU51098.1"/>
    </source>
</evidence>
<protein>
    <recommendedName>
        <fullName evidence="1">YTH domain-containing family protein</fullName>
    </recommendedName>
</protein>
<keyword evidence="1" id="KW-0694">RNA-binding</keyword>
<evidence type="ECO:0000256" key="2">
    <source>
        <dbReference type="SAM" id="MobiDB-lite"/>
    </source>
</evidence>
<dbReference type="STRING" id="52838.A0A4S8IR20"/>
<evidence type="ECO:0000313" key="5">
    <source>
        <dbReference type="Proteomes" id="UP000317650"/>
    </source>
</evidence>
<dbReference type="Pfam" id="PF04146">
    <property type="entry name" value="YTH"/>
    <property type="match status" value="1"/>
</dbReference>
<feature type="region of interest" description="Disordered" evidence="2">
    <location>
        <begin position="317"/>
        <end position="344"/>
    </location>
</feature>
<keyword evidence="5" id="KW-1185">Reference proteome</keyword>
<dbReference type="PROSITE" id="PS50882">
    <property type="entry name" value="YTH"/>
    <property type="match status" value="1"/>
</dbReference>
<comment type="similarity">
    <text evidence="1">Belongs to the YTHDF family.</text>
</comment>
<dbReference type="InterPro" id="IPR007275">
    <property type="entry name" value="YTH_domain"/>
</dbReference>
<dbReference type="GO" id="GO:0061157">
    <property type="term" value="P:mRNA destabilization"/>
    <property type="evidence" value="ECO:0007669"/>
    <property type="project" value="TreeGrafter"/>
</dbReference>
<dbReference type="PANTHER" id="PTHR12357">
    <property type="entry name" value="YTH YT521-B HOMOLOGY DOMAIN-CONTAINING"/>
    <property type="match status" value="1"/>
</dbReference>
<evidence type="ECO:0000256" key="1">
    <source>
        <dbReference type="RuleBase" id="RU369095"/>
    </source>
</evidence>
<comment type="caution">
    <text evidence="4">The sequence shown here is derived from an EMBL/GenBank/DDBJ whole genome shotgun (WGS) entry which is preliminary data.</text>
</comment>
<proteinExistence type="inferred from homology"/>
<name>A0A4S8IR20_MUSBA</name>
<reference evidence="4 5" key="1">
    <citation type="journal article" date="2019" name="Nat. Plants">
        <title>Genome sequencing of Musa balbisiana reveals subgenome evolution and function divergence in polyploid bananas.</title>
        <authorList>
            <person name="Yao X."/>
        </authorList>
    </citation>
    <scope>NUCLEOTIDE SEQUENCE [LARGE SCALE GENOMIC DNA]</scope>
    <source>
        <strain evidence="5">cv. DH-PKW</strain>
        <tissue evidence="4">Leaves</tissue>
    </source>
</reference>
<sequence length="595" mass="66035">MEAKAKPEKPIEDSMRKLKIDASMKVNSINVSGAQGASQSDSISCISSGDATSSIKETEVDQEPLMGDQGMHYYGYYYPGSAGFLGEWDDRFCVQRTDNLQVQHPGIQADNGSVIYYFPGYQAGYTPYSPLLPGAMYGVDGQFLSQSYCPNLISPQALVSPGPLPQQVAYGPELVPAYPWDPSFFFADEIQGSRFAVDPTKPHYRPNLSSEDHTLAASRTFPASKSALGTKGSSLVSDMSHPTMIHNQSQKPTKKASAAVLSKGYDPVNKFNAYVNQGKGPLFYPSSIIDMKENGQSWVDDVKLKVRNKLNSCGDLDLLNEQNRGPRTNGNKSTSQADIDSLKTLDDKNDGDSISVAIINKDEYNRPDFQTKYEHALFFVIKSYSEDDIHKSIKYSVWASTPNGNKRVDNAFQVAQEKMAEKGSNCPVFLLFSVNASGQFCGVAEMTGRVDFGKNMDFWQQDKWNGFFPVKWHIIKDVPNLQFRHIILENNDNKPVTNSRDTQEVKFSQGIEMLSIFKSHSSKTSILDDFGFYENRQKAMQDKRNKPTTPPLVNSLPKNVESTKVPKLGDSKSQPPDLVSVEVKEGLQTGIASRK</sequence>
<dbReference type="PANTHER" id="PTHR12357:SF127">
    <property type="entry name" value="YTH DOMAIN-CONTAINING FAMILY PROTEIN"/>
    <property type="match status" value="1"/>
</dbReference>
<dbReference type="GO" id="GO:0005737">
    <property type="term" value="C:cytoplasm"/>
    <property type="evidence" value="ECO:0007669"/>
    <property type="project" value="TreeGrafter"/>
</dbReference>
<dbReference type="GO" id="GO:0003729">
    <property type="term" value="F:mRNA binding"/>
    <property type="evidence" value="ECO:0007669"/>
    <property type="project" value="UniProtKB-UniRule"/>
</dbReference>
<feature type="domain" description="YTH" evidence="3">
    <location>
        <begin position="376"/>
        <end position="517"/>
    </location>
</feature>